<keyword evidence="2" id="KW-1185">Reference proteome</keyword>
<name>A0A1B9R2T4_9VIBR</name>
<gene>
    <name evidence="1" type="ORF">A6E14_17470</name>
</gene>
<evidence type="ECO:0000313" key="1">
    <source>
        <dbReference type="EMBL" id="OCH78521.1"/>
    </source>
</evidence>
<proteinExistence type="predicted"/>
<reference evidence="2" key="1">
    <citation type="submission" date="2016-06" db="EMBL/GenBank/DDBJ databases">
        <authorList>
            <person name="Hehemann J.-H."/>
            <person name="Arevalo P."/>
            <person name="Datta M.S."/>
            <person name="Polz M.F."/>
        </authorList>
    </citation>
    <scope>NUCLEOTIDE SEQUENCE [LARGE SCALE GENOMIC DNA]</scope>
    <source>
        <strain evidence="2">9CSC122</strain>
    </source>
</reference>
<organism evidence="1 2">
    <name type="scientific">Vibrio genomosp. F10</name>
    <dbReference type="NCBI Taxonomy" id="723171"/>
    <lineage>
        <taxon>Bacteria</taxon>
        <taxon>Pseudomonadati</taxon>
        <taxon>Pseudomonadota</taxon>
        <taxon>Gammaproteobacteria</taxon>
        <taxon>Vibrionales</taxon>
        <taxon>Vibrionaceae</taxon>
        <taxon>Vibrio</taxon>
    </lineage>
</organism>
<dbReference type="Proteomes" id="UP000093173">
    <property type="component" value="Unassembled WGS sequence"/>
</dbReference>
<evidence type="ECO:0000313" key="2">
    <source>
        <dbReference type="Proteomes" id="UP000093173"/>
    </source>
</evidence>
<dbReference type="AlphaFoldDB" id="A0A1B9R2T4"/>
<accession>A0A1B9R2T4</accession>
<protein>
    <recommendedName>
        <fullName evidence="3">Transposase</fullName>
    </recommendedName>
</protein>
<sequence length="66" mass="7118">MTNHNVKLPVAVLGIDLAKNSFQLHGVDINGVTILKKKLARKKLTQFIALMPPCIIGIEACGGSNY</sequence>
<comment type="caution">
    <text evidence="1">The sequence shown here is derived from an EMBL/GenBank/DDBJ whole genome shotgun (WGS) entry which is preliminary data.</text>
</comment>
<dbReference type="RefSeq" id="WP_065576294.1">
    <property type="nucleotide sequence ID" value="NZ_JBNGCH010000137.1"/>
</dbReference>
<evidence type="ECO:0008006" key="3">
    <source>
        <dbReference type="Google" id="ProtNLM"/>
    </source>
</evidence>
<dbReference type="EMBL" id="MAJZ01000137">
    <property type="protein sequence ID" value="OCH78521.1"/>
    <property type="molecule type" value="Genomic_DNA"/>
</dbReference>